<evidence type="ECO:0000259" key="5">
    <source>
        <dbReference type="Pfam" id="PF07995"/>
    </source>
</evidence>
<dbReference type="PANTHER" id="PTHR19328:SF75">
    <property type="entry name" value="ALDOSE SUGAR DEHYDROGENASE YLII"/>
    <property type="match status" value="1"/>
</dbReference>
<evidence type="ECO:0000256" key="1">
    <source>
        <dbReference type="ARBA" id="ARBA00022723"/>
    </source>
</evidence>
<feature type="region of interest" description="Disordered" evidence="3">
    <location>
        <begin position="111"/>
        <end position="224"/>
    </location>
</feature>
<dbReference type="SUPFAM" id="SSF49503">
    <property type="entry name" value="Cupredoxins"/>
    <property type="match status" value="1"/>
</dbReference>
<feature type="region of interest" description="Disordered" evidence="3">
    <location>
        <begin position="668"/>
        <end position="751"/>
    </location>
</feature>
<gene>
    <name evidence="6" type="ORF">SAMN04515672_3984</name>
</gene>
<dbReference type="Gene3D" id="2.120.10.30">
    <property type="entry name" value="TolB, C-terminal domain"/>
    <property type="match status" value="1"/>
</dbReference>
<feature type="domain" description="Blue (type 1) copper" evidence="4">
    <location>
        <begin position="248"/>
        <end position="323"/>
    </location>
</feature>
<name>A0A1G9EUK4_9EURY</name>
<dbReference type="Pfam" id="PF07995">
    <property type="entry name" value="GSDH"/>
    <property type="match status" value="1"/>
</dbReference>
<keyword evidence="1" id="KW-0479">Metal-binding</keyword>
<dbReference type="Gene3D" id="2.60.40.420">
    <property type="entry name" value="Cupredoxins - blue copper proteins"/>
    <property type="match status" value="1"/>
</dbReference>
<feature type="domain" description="Glucose/Sorbosone dehydrogenase" evidence="5">
    <location>
        <begin position="366"/>
        <end position="653"/>
    </location>
</feature>
<dbReference type="InterPro" id="IPR008972">
    <property type="entry name" value="Cupredoxin"/>
</dbReference>
<sequence length="885" mass="98277">MSQPNETIPDSQSTGIGRQSRRTILRALAATGSAAALGGVASAQDEEDPDEEEAEAADFEDVPVAGEFPAGETVGLQLVAENLPAPTDLDYVEVDGEVYHFVVTQTGQVFVTNFDEEPADVDEELEEDEVEDEPTGEDEAAEDELDEEDAEGEPAEADEDDPVGPEEGSLIQEDDDPDEPVEVDDEDDVDEPEPDEEVEEGADEEIEPEPDEEVEDDPDDPQEFVFNGVIPAWFGMEPEEIDGEENPTLELTAGETYQFTWENGDGDPHNVVILDANDDILERTEIVQEVGESQTLEFEATEEMDRYLCEVHPGTMVGAIQVEPAEDEEEEVEDADSMTPADMDLFLDIEDQLVSLGIGELGGYDERGLLGLAFHPEFEENQLFYVHYSAPERHGLGYNHTAVVAEFQAEEDLTGVDPDSERTIMEIPQPQDNHNGGRLAFGPDGYLYVSLGDGGNVHDIGVGHVEDWYDENEGGNGQDTEENLHGGIHRIDVDEEEDQEYGEYGIPEDNPLVDSDEDIDSYWAWGFRNPWGMSIDDDGQVFVSDAGQHAIESVYAVEEGGNYSWNVKEGSFCFSPDSPLEPADECPDEVDGDVSDARDGEPLLDPIAEYQHTRISEAFIDSSVVVGGHRYAGEAIPELEGNFVFGNWSSQGVADADGEVLVAVDPNGEVADEEDDEDEEELEDDEAEETEEDSWIQDEDDEDDDAELDEEEEEEELDEDEEELDEEEEEEELDEDEELEDDEDEDDLVEVDERWELEELQFEGADDESLNRYVYGVERDENGELYVLANTDFRPDPETGEIYRIVPAGEGEEIPEPEDPFVVDEEAMDEDDPEEEAPDDVAEEDEEVPEDEDDEMPEDEAPDEPEADEAGPDDEADPEPQEADD</sequence>
<dbReference type="InterPro" id="IPR000923">
    <property type="entry name" value="BlueCu_1"/>
</dbReference>
<dbReference type="InterPro" id="IPR011041">
    <property type="entry name" value="Quinoprot_gluc/sorb_DH_b-prop"/>
</dbReference>
<feature type="compositionally biased region" description="Acidic residues" evidence="3">
    <location>
        <begin position="172"/>
        <end position="222"/>
    </location>
</feature>
<evidence type="ECO:0000259" key="4">
    <source>
        <dbReference type="Pfam" id="PF00127"/>
    </source>
</evidence>
<dbReference type="EMBL" id="FNFE01000007">
    <property type="protein sequence ID" value="SDK79794.1"/>
    <property type="molecule type" value="Genomic_DNA"/>
</dbReference>
<keyword evidence="7" id="KW-1185">Reference proteome</keyword>
<dbReference type="InterPro" id="IPR011042">
    <property type="entry name" value="6-blade_b-propeller_TolB-like"/>
</dbReference>
<accession>A0A1G9EUK4</accession>
<dbReference type="AlphaFoldDB" id="A0A1G9EUK4"/>
<dbReference type="Pfam" id="PF00127">
    <property type="entry name" value="Copper-bind"/>
    <property type="match status" value="1"/>
</dbReference>
<dbReference type="STRING" id="1095776.SAMN04515672_3984"/>
<dbReference type="RefSeq" id="WP_090310953.1">
    <property type="nucleotide sequence ID" value="NZ_FNFE01000007.1"/>
</dbReference>
<proteinExistence type="predicted"/>
<feature type="region of interest" description="Disordered" evidence="3">
    <location>
        <begin position="37"/>
        <end position="63"/>
    </location>
</feature>
<keyword evidence="2" id="KW-0186">Copper</keyword>
<feature type="compositionally biased region" description="Acidic residues" evidence="3">
    <location>
        <begin position="810"/>
        <end position="885"/>
    </location>
</feature>
<dbReference type="Proteomes" id="UP000198882">
    <property type="component" value="Unassembled WGS sequence"/>
</dbReference>
<dbReference type="GO" id="GO:0009055">
    <property type="term" value="F:electron transfer activity"/>
    <property type="evidence" value="ECO:0007669"/>
    <property type="project" value="InterPro"/>
</dbReference>
<protein>
    <submittedName>
        <fullName evidence="6">Copper binding protein, plastocyanin/azurin family</fullName>
    </submittedName>
</protein>
<feature type="compositionally biased region" description="Acidic residues" evidence="3">
    <location>
        <begin position="114"/>
        <end position="164"/>
    </location>
</feature>
<evidence type="ECO:0000313" key="6">
    <source>
        <dbReference type="EMBL" id="SDK79794.1"/>
    </source>
</evidence>
<dbReference type="PROSITE" id="PS51318">
    <property type="entry name" value="TAT"/>
    <property type="match status" value="1"/>
</dbReference>
<evidence type="ECO:0000256" key="2">
    <source>
        <dbReference type="ARBA" id="ARBA00023008"/>
    </source>
</evidence>
<evidence type="ECO:0000256" key="3">
    <source>
        <dbReference type="SAM" id="MobiDB-lite"/>
    </source>
</evidence>
<dbReference type="OrthoDB" id="6744at2157"/>
<reference evidence="7" key="1">
    <citation type="submission" date="2016-10" db="EMBL/GenBank/DDBJ databases">
        <authorList>
            <person name="Varghese N."/>
            <person name="Submissions S."/>
        </authorList>
    </citation>
    <scope>NUCLEOTIDE SEQUENCE [LARGE SCALE GENOMIC DNA]</scope>
    <source>
        <strain evidence="7">B4,CECT 8067,JCM 17497</strain>
    </source>
</reference>
<dbReference type="InterPro" id="IPR012938">
    <property type="entry name" value="Glc/Sorbosone_DH"/>
</dbReference>
<dbReference type="GO" id="GO:0005507">
    <property type="term" value="F:copper ion binding"/>
    <property type="evidence" value="ECO:0007669"/>
    <property type="project" value="InterPro"/>
</dbReference>
<dbReference type="PANTHER" id="PTHR19328">
    <property type="entry name" value="HEDGEHOG-INTERACTING PROTEIN"/>
    <property type="match status" value="1"/>
</dbReference>
<feature type="region of interest" description="Disordered" evidence="3">
    <location>
        <begin position="806"/>
        <end position="885"/>
    </location>
</feature>
<evidence type="ECO:0000313" key="7">
    <source>
        <dbReference type="Proteomes" id="UP000198882"/>
    </source>
</evidence>
<dbReference type="InterPro" id="IPR006311">
    <property type="entry name" value="TAT_signal"/>
</dbReference>
<dbReference type="SUPFAM" id="SSF50952">
    <property type="entry name" value="Soluble quinoprotein glucose dehydrogenase"/>
    <property type="match status" value="1"/>
</dbReference>
<feature type="compositionally biased region" description="Acidic residues" evidence="3">
    <location>
        <begin position="44"/>
        <end position="61"/>
    </location>
</feature>
<feature type="compositionally biased region" description="Acidic residues" evidence="3">
    <location>
        <begin position="670"/>
        <end position="751"/>
    </location>
</feature>
<organism evidence="6 7">
    <name type="scientific">Natronorubrum texcoconense</name>
    <dbReference type="NCBI Taxonomy" id="1095776"/>
    <lineage>
        <taxon>Archaea</taxon>
        <taxon>Methanobacteriati</taxon>
        <taxon>Methanobacteriota</taxon>
        <taxon>Stenosarchaea group</taxon>
        <taxon>Halobacteria</taxon>
        <taxon>Halobacteriales</taxon>
        <taxon>Natrialbaceae</taxon>
        <taxon>Natronorubrum</taxon>
    </lineage>
</organism>